<feature type="signal peptide" evidence="1">
    <location>
        <begin position="1"/>
        <end position="17"/>
    </location>
</feature>
<dbReference type="RefSeq" id="WP_119050025.1">
    <property type="nucleotide sequence ID" value="NZ_CP032157.1"/>
</dbReference>
<proteinExistence type="predicted"/>
<accession>A0A3B7MIV5</accession>
<evidence type="ECO:0008006" key="4">
    <source>
        <dbReference type="Google" id="ProtNLM"/>
    </source>
</evidence>
<reference evidence="2 3" key="1">
    <citation type="submission" date="2018-09" db="EMBL/GenBank/DDBJ databases">
        <title>Genome sequencing of strain 6GH32-13.</title>
        <authorList>
            <person name="Weon H.-Y."/>
            <person name="Heo J."/>
            <person name="Kwon S.-W."/>
        </authorList>
    </citation>
    <scope>NUCLEOTIDE SEQUENCE [LARGE SCALE GENOMIC DNA]</scope>
    <source>
        <strain evidence="2 3">5GH32-13</strain>
    </source>
</reference>
<name>A0A3B7MIV5_9BACT</name>
<dbReference type="EMBL" id="CP032157">
    <property type="protein sequence ID" value="AXY74138.1"/>
    <property type="molecule type" value="Genomic_DNA"/>
</dbReference>
<dbReference type="PROSITE" id="PS51257">
    <property type="entry name" value="PROKAR_LIPOPROTEIN"/>
    <property type="match status" value="1"/>
</dbReference>
<evidence type="ECO:0000313" key="3">
    <source>
        <dbReference type="Proteomes" id="UP000263900"/>
    </source>
</evidence>
<evidence type="ECO:0000313" key="2">
    <source>
        <dbReference type="EMBL" id="AXY74138.1"/>
    </source>
</evidence>
<keyword evidence="1" id="KW-0732">Signal</keyword>
<sequence>MRKYFISLSILAVAALAACTKGGKLEPLTGATYAVTSLLDGSKLNPATANDTTKASLTGWYDEQTNGFTFTLAYRKDTTVIKLDTLTGVVFFRNTPVAGAIPAKTVPVTVIVNAVSKANISGSFNRGLSGYQGIDTADIQSFINNQWYIVLTSRRFPEGVAGGQVMLSKN</sequence>
<evidence type="ECO:0000256" key="1">
    <source>
        <dbReference type="SAM" id="SignalP"/>
    </source>
</evidence>
<feature type="chain" id="PRO_5017731493" description="CHRD domain-containing protein" evidence="1">
    <location>
        <begin position="18"/>
        <end position="170"/>
    </location>
</feature>
<dbReference type="Proteomes" id="UP000263900">
    <property type="component" value="Chromosome"/>
</dbReference>
<dbReference type="AlphaFoldDB" id="A0A3B7MIV5"/>
<gene>
    <name evidence="2" type="ORF">D3H65_09200</name>
</gene>
<dbReference type="KEGG" id="pseg:D3H65_09200"/>
<organism evidence="2 3">
    <name type="scientific">Paraflavitalea soli</name>
    <dbReference type="NCBI Taxonomy" id="2315862"/>
    <lineage>
        <taxon>Bacteria</taxon>
        <taxon>Pseudomonadati</taxon>
        <taxon>Bacteroidota</taxon>
        <taxon>Chitinophagia</taxon>
        <taxon>Chitinophagales</taxon>
        <taxon>Chitinophagaceae</taxon>
        <taxon>Paraflavitalea</taxon>
    </lineage>
</organism>
<protein>
    <recommendedName>
        <fullName evidence="4">CHRD domain-containing protein</fullName>
    </recommendedName>
</protein>
<keyword evidence="3" id="KW-1185">Reference proteome</keyword>